<dbReference type="KEGG" id="vg:5658825"/>
<accession>A7IXH9</accession>
<keyword evidence="1" id="KW-0812">Transmembrane</keyword>
<organismHost>
    <name type="scientific">Chlorella</name>
    <dbReference type="NCBI Taxonomy" id="3071"/>
</organismHost>
<dbReference type="RefSeq" id="YP_001497850.1">
    <property type="nucleotide sequence ID" value="NC_009898.1"/>
</dbReference>
<reference evidence="2 3" key="1">
    <citation type="journal article" date="2007" name="Virology">
        <title>Sequence and annotation of the 369-kb NY-2A and the 345-kb AR158 viruses that infect Chlorella NC64A.</title>
        <authorList>
            <person name="Fitzgerald L.A."/>
            <person name="Graves M.V."/>
            <person name="Li X."/>
            <person name="Feldblyum T."/>
            <person name="Nierman W.C."/>
            <person name="Van Etten J.L."/>
        </authorList>
    </citation>
    <scope>NUCLEOTIDE SEQUENCE [LARGE SCALE GENOMIC DNA]</scope>
    <source>
        <strain evidence="2 3">NY-2A</strain>
    </source>
</reference>
<dbReference type="EMBL" id="DQ491002">
    <property type="protein sequence ID" value="ABT15053.1"/>
    <property type="molecule type" value="Genomic_DNA"/>
</dbReference>
<sequence>MNGSDKISSGRFAMKTNETPETRAATKIFKNVLPGFFSPCSAYLLYKVTRDAVNIATTMTMKYGFMIFIMIFSHNNFFM</sequence>
<keyword evidence="3" id="KW-1185">Reference proteome</keyword>
<dbReference type="GeneID" id="5658825"/>
<organism evidence="2 3">
    <name type="scientific">Paramecium bursaria Chlorella virus NY2A</name>
    <name type="common">PBCV-NY2A</name>
    <dbReference type="NCBI Taxonomy" id="46021"/>
    <lineage>
        <taxon>Viruses</taxon>
        <taxon>Varidnaviria</taxon>
        <taxon>Bamfordvirae</taxon>
        <taxon>Nucleocytoviricota</taxon>
        <taxon>Megaviricetes</taxon>
        <taxon>Algavirales</taxon>
        <taxon>Phycodnaviridae</taxon>
        <taxon>Chlorovirus</taxon>
        <taxon>Chlorovirus americanus</taxon>
    </lineage>
</organism>
<gene>
    <name evidence="2" type="primary">b654L</name>
    <name evidence="2" type="ORF">NY2A_b654L</name>
</gene>
<evidence type="ECO:0000313" key="2">
    <source>
        <dbReference type="EMBL" id="ABT15053.1"/>
    </source>
</evidence>
<evidence type="ECO:0000256" key="1">
    <source>
        <dbReference type="SAM" id="Phobius"/>
    </source>
</evidence>
<proteinExistence type="predicted"/>
<keyword evidence="1" id="KW-0472">Membrane</keyword>
<feature type="transmembrane region" description="Helical" evidence="1">
    <location>
        <begin position="52"/>
        <end position="72"/>
    </location>
</feature>
<name>A7IXH9_PBCVN</name>
<dbReference type="Proteomes" id="UP000202419">
    <property type="component" value="Segment"/>
</dbReference>
<keyword evidence="1" id="KW-1133">Transmembrane helix</keyword>
<evidence type="ECO:0000313" key="3">
    <source>
        <dbReference type="Proteomes" id="UP000202419"/>
    </source>
</evidence>
<protein>
    <submittedName>
        <fullName evidence="2">Uncharacterized protein b654L</fullName>
    </submittedName>
</protein>